<evidence type="ECO:0000256" key="2">
    <source>
        <dbReference type="ARBA" id="ARBA00022448"/>
    </source>
</evidence>
<feature type="transmembrane region" description="Helical" evidence="8">
    <location>
        <begin position="12"/>
        <end position="33"/>
    </location>
</feature>
<dbReference type="OrthoDB" id="9815533at2"/>
<proteinExistence type="inferred from homology"/>
<evidence type="ECO:0000256" key="7">
    <source>
        <dbReference type="ARBA" id="ARBA00023136"/>
    </source>
</evidence>
<feature type="transmembrane region" description="Helical" evidence="8">
    <location>
        <begin position="233"/>
        <end position="255"/>
    </location>
</feature>
<dbReference type="GO" id="GO:0005886">
    <property type="term" value="C:plasma membrane"/>
    <property type="evidence" value="ECO:0007669"/>
    <property type="project" value="UniProtKB-SubCell"/>
</dbReference>
<dbReference type="CDD" id="cd06261">
    <property type="entry name" value="TM_PBP2"/>
    <property type="match status" value="1"/>
</dbReference>
<dbReference type="Pfam" id="PF00528">
    <property type="entry name" value="BPD_transp_1"/>
    <property type="match status" value="1"/>
</dbReference>
<comment type="subcellular location">
    <subcellularLocation>
        <location evidence="1">Cell inner membrane</location>
        <topology evidence="1">Multi-pass membrane protein</topology>
    </subcellularLocation>
    <subcellularLocation>
        <location evidence="8">Cell membrane</location>
        <topology evidence="8">Multi-pass membrane protein</topology>
    </subcellularLocation>
</comment>
<dbReference type="eggNOG" id="COG1177">
    <property type="taxonomic scope" value="Bacteria"/>
</dbReference>
<gene>
    <name evidence="10" type="ORF">NG99_05685</name>
</gene>
<evidence type="ECO:0000256" key="5">
    <source>
        <dbReference type="ARBA" id="ARBA00022692"/>
    </source>
</evidence>
<dbReference type="PANTHER" id="PTHR43357">
    <property type="entry name" value="INNER MEMBRANE ABC TRANSPORTER PERMEASE PROTEIN YDCV"/>
    <property type="match status" value="1"/>
</dbReference>
<dbReference type="PROSITE" id="PS50928">
    <property type="entry name" value="ABC_TM1"/>
    <property type="match status" value="1"/>
</dbReference>
<keyword evidence="3" id="KW-1003">Cell membrane</keyword>
<organism evidence="10 11">
    <name type="scientific">Erwinia typographi</name>
    <dbReference type="NCBI Taxonomy" id="371042"/>
    <lineage>
        <taxon>Bacteria</taxon>
        <taxon>Pseudomonadati</taxon>
        <taxon>Pseudomonadota</taxon>
        <taxon>Gammaproteobacteria</taxon>
        <taxon>Enterobacterales</taxon>
        <taxon>Erwiniaceae</taxon>
        <taxon>Erwinia</taxon>
    </lineage>
</organism>
<dbReference type="InterPro" id="IPR000515">
    <property type="entry name" value="MetI-like"/>
</dbReference>
<evidence type="ECO:0000313" key="11">
    <source>
        <dbReference type="Proteomes" id="UP000030351"/>
    </source>
</evidence>
<dbReference type="STRING" id="371042.NG99_05685"/>
<dbReference type="Gene3D" id="1.10.3720.10">
    <property type="entry name" value="MetI-like"/>
    <property type="match status" value="1"/>
</dbReference>
<evidence type="ECO:0000256" key="4">
    <source>
        <dbReference type="ARBA" id="ARBA00022519"/>
    </source>
</evidence>
<feature type="transmembrane region" description="Helical" evidence="8">
    <location>
        <begin position="129"/>
        <end position="155"/>
    </location>
</feature>
<dbReference type="SUPFAM" id="SSF161098">
    <property type="entry name" value="MetI-like"/>
    <property type="match status" value="1"/>
</dbReference>
<keyword evidence="4" id="KW-0997">Cell inner membrane</keyword>
<keyword evidence="11" id="KW-1185">Reference proteome</keyword>
<name>A0A0A3ZBW6_9GAMM</name>
<comment type="similarity">
    <text evidence="8">Belongs to the binding-protein-dependent transport system permease family.</text>
</comment>
<evidence type="ECO:0000256" key="1">
    <source>
        <dbReference type="ARBA" id="ARBA00004429"/>
    </source>
</evidence>
<keyword evidence="6 8" id="KW-1133">Transmembrane helix</keyword>
<dbReference type="PANTHER" id="PTHR43357:SF4">
    <property type="entry name" value="INNER MEMBRANE ABC TRANSPORTER PERMEASE PROTEIN YDCV"/>
    <property type="match status" value="1"/>
</dbReference>
<feature type="transmembrane region" description="Helical" evidence="8">
    <location>
        <begin position="99"/>
        <end position="123"/>
    </location>
</feature>
<keyword evidence="7 8" id="KW-0472">Membrane</keyword>
<dbReference type="RefSeq" id="WP_034889260.1">
    <property type="nucleotide sequence ID" value="NZ_JRUQ01000019.1"/>
</dbReference>
<dbReference type="GO" id="GO:0055085">
    <property type="term" value="P:transmembrane transport"/>
    <property type="evidence" value="ECO:0007669"/>
    <property type="project" value="InterPro"/>
</dbReference>
<feature type="transmembrane region" description="Helical" evidence="8">
    <location>
        <begin position="176"/>
        <end position="198"/>
    </location>
</feature>
<dbReference type="AlphaFoldDB" id="A0A0A3ZBW6"/>
<evidence type="ECO:0000256" key="6">
    <source>
        <dbReference type="ARBA" id="ARBA00022989"/>
    </source>
</evidence>
<sequence length="259" mass="27665">MTAGSPGILTRLLAGMVLLFLALPVLIIFPLAFSNTGYLTFPPSGFSLRWMKEILTDPDWLASMWLSLRVAIAATVLAVVLSLSTAIALVRMHFGGKQLVYALILMPMIVPNIITALSMFFFFSASAVFSSVVAIIIGHAVIALPIATIILSATLQGMDRRLDWAAMSMGAGAVTILRRITLPLAAPGIISAAIFAFLSSFDELMIALFMAGNEAQTLPVRIWNSVQFQLSPAIAAVSVLLILISVAALVIANLFSKSR</sequence>
<protein>
    <submittedName>
        <fullName evidence="10">ABC transporter permease</fullName>
    </submittedName>
</protein>
<evidence type="ECO:0000259" key="9">
    <source>
        <dbReference type="PROSITE" id="PS50928"/>
    </source>
</evidence>
<keyword evidence="5 8" id="KW-0812">Transmembrane</keyword>
<dbReference type="InterPro" id="IPR035906">
    <property type="entry name" value="MetI-like_sf"/>
</dbReference>
<evidence type="ECO:0000256" key="8">
    <source>
        <dbReference type="RuleBase" id="RU363032"/>
    </source>
</evidence>
<evidence type="ECO:0000256" key="3">
    <source>
        <dbReference type="ARBA" id="ARBA00022475"/>
    </source>
</evidence>
<reference evidence="10 11" key="1">
    <citation type="submission" date="2014-10" db="EMBL/GenBank/DDBJ databases">
        <title>Genome sequence of Erwinia typographi M043b.</title>
        <authorList>
            <person name="Chan K.-G."/>
            <person name="Tan W.-S."/>
        </authorList>
    </citation>
    <scope>NUCLEOTIDE SEQUENCE [LARGE SCALE GENOMIC DNA]</scope>
    <source>
        <strain evidence="10 11">M043b</strain>
    </source>
</reference>
<dbReference type="Proteomes" id="UP000030351">
    <property type="component" value="Unassembled WGS sequence"/>
</dbReference>
<dbReference type="EMBL" id="JRUQ01000019">
    <property type="protein sequence ID" value="KGT95121.1"/>
    <property type="molecule type" value="Genomic_DNA"/>
</dbReference>
<accession>A0A0A3ZBW6</accession>
<keyword evidence="2 8" id="KW-0813">Transport</keyword>
<feature type="domain" description="ABC transmembrane type-1" evidence="9">
    <location>
        <begin position="64"/>
        <end position="252"/>
    </location>
</feature>
<evidence type="ECO:0000313" key="10">
    <source>
        <dbReference type="EMBL" id="KGT95121.1"/>
    </source>
</evidence>
<comment type="caution">
    <text evidence="10">The sequence shown here is derived from an EMBL/GenBank/DDBJ whole genome shotgun (WGS) entry which is preliminary data.</text>
</comment>
<feature type="transmembrane region" description="Helical" evidence="8">
    <location>
        <begin position="66"/>
        <end position="90"/>
    </location>
</feature>